<proteinExistence type="predicted"/>
<dbReference type="EMBL" id="JAPDRQ010000029">
    <property type="protein sequence ID" value="KAJ9660639.1"/>
    <property type="molecule type" value="Genomic_DNA"/>
</dbReference>
<keyword evidence="2" id="KW-1185">Reference proteome</keyword>
<accession>A0ACC3AEN2</accession>
<organism evidence="1 2">
    <name type="scientific">Neophaeococcomyces mojaviensis</name>
    <dbReference type="NCBI Taxonomy" id="3383035"/>
    <lineage>
        <taxon>Eukaryota</taxon>
        <taxon>Fungi</taxon>
        <taxon>Dikarya</taxon>
        <taxon>Ascomycota</taxon>
        <taxon>Pezizomycotina</taxon>
        <taxon>Eurotiomycetes</taxon>
        <taxon>Chaetothyriomycetidae</taxon>
        <taxon>Chaetothyriales</taxon>
        <taxon>Chaetothyriales incertae sedis</taxon>
        <taxon>Neophaeococcomyces</taxon>
    </lineage>
</organism>
<evidence type="ECO:0000313" key="2">
    <source>
        <dbReference type="Proteomes" id="UP001172386"/>
    </source>
</evidence>
<name>A0ACC3AEN2_9EURO</name>
<sequence>MGFRSLVSFVMLAIPIGVTLGILLALDAHRQATGQQPLFQDNSVSKDQYCQKAYGISPTSKGLQYTLNPNQWGWDSSQGGGLCMNVTQFNNNTYATNVTAPQFSVTWQYPQGPETQPVHAFPNIKLDGEGTIFPAAISSIQSMPVDVEWTYGIGNKSANSTDVTGMAAALVNTNVAIDMFLDSDKTKSQSSTDAKYEIMVWLCTIGSATQPIGLAQGPVSAQVINGTTFNLYFGQNSLEQYVLTWTAATAVENFVGDITPLVTTVASLGRADFPSSTDYLGYMGLGSEALWSPQSVTFDVKYLSMDVRTA</sequence>
<reference evidence="1" key="1">
    <citation type="submission" date="2022-10" db="EMBL/GenBank/DDBJ databases">
        <title>Culturing micro-colonial fungi from biological soil crusts in the Mojave desert and describing Neophaeococcomyces mojavensis, and introducing the new genera and species Taxawa tesnikishii.</title>
        <authorList>
            <person name="Kurbessoian T."/>
            <person name="Stajich J.E."/>
        </authorList>
    </citation>
    <scope>NUCLEOTIDE SEQUENCE</scope>
    <source>
        <strain evidence="1">JES_112</strain>
    </source>
</reference>
<comment type="caution">
    <text evidence="1">The sequence shown here is derived from an EMBL/GenBank/DDBJ whole genome shotgun (WGS) entry which is preliminary data.</text>
</comment>
<protein>
    <submittedName>
        <fullName evidence="1">Uncharacterized protein</fullName>
    </submittedName>
</protein>
<evidence type="ECO:0000313" key="1">
    <source>
        <dbReference type="EMBL" id="KAJ9660639.1"/>
    </source>
</evidence>
<dbReference type="Proteomes" id="UP001172386">
    <property type="component" value="Unassembled WGS sequence"/>
</dbReference>
<gene>
    <name evidence="1" type="ORF">H2198_002381</name>
</gene>